<protein>
    <recommendedName>
        <fullName evidence="11">Phosphoribosyl-AMP cyclohydrolase</fullName>
        <shortName evidence="11">PRA-CH</shortName>
        <ecNumber evidence="11">3.5.4.19</ecNumber>
    </recommendedName>
</protein>
<name>A0A844ABL3_RHIFR</name>
<dbReference type="UniPathway" id="UPA00031">
    <property type="reaction ID" value="UER00008"/>
</dbReference>
<evidence type="ECO:0000256" key="4">
    <source>
        <dbReference type="ARBA" id="ARBA00005204"/>
    </source>
</evidence>
<dbReference type="EC" id="3.5.4.19" evidence="11"/>
<comment type="caution">
    <text evidence="13">The sequence shown here is derived from an EMBL/GenBank/DDBJ whole genome shotgun (WGS) entry which is preliminary data.</text>
</comment>
<keyword evidence="9 11" id="KW-0378">Hydrolase</keyword>
<dbReference type="InterPro" id="IPR026660">
    <property type="entry name" value="PRA-CH"/>
</dbReference>
<evidence type="ECO:0000256" key="10">
    <source>
        <dbReference type="ARBA" id="ARBA00023102"/>
    </source>
</evidence>
<comment type="similarity">
    <text evidence="5">In the C-terminal section; belongs to the PRA-PH family.</text>
</comment>
<evidence type="ECO:0000256" key="8">
    <source>
        <dbReference type="ARBA" id="ARBA00022605"/>
    </source>
</evidence>
<evidence type="ECO:0000256" key="7">
    <source>
        <dbReference type="ARBA" id="ARBA00022490"/>
    </source>
</evidence>
<keyword evidence="11" id="KW-0460">Magnesium</keyword>
<feature type="domain" description="Phosphoribosyl-AMP cyclohydrolase" evidence="12">
    <location>
        <begin position="45"/>
        <end position="120"/>
    </location>
</feature>
<evidence type="ECO:0000313" key="14">
    <source>
        <dbReference type="Proteomes" id="UP000466694"/>
    </source>
</evidence>
<feature type="binding site" evidence="11">
    <location>
        <position position="96"/>
    </location>
    <ligand>
        <name>Mg(2+)</name>
        <dbReference type="ChEBI" id="CHEBI:18420"/>
    </ligand>
</feature>
<dbReference type="FunFam" id="3.10.20.810:FF:000001">
    <property type="entry name" value="Histidine biosynthesis bifunctional protein HisIE"/>
    <property type="match status" value="1"/>
</dbReference>
<dbReference type="InterPro" id="IPR002496">
    <property type="entry name" value="PRib_AMP_CycHydrolase_dom"/>
</dbReference>
<keyword evidence="8 11" id="KW-0028">Amino-acid biosynthesis</keyword>
<dbReference type="HAMAP" id="MF_01021">
    <property type="entry name" value="HisI"/>
    <property type="match status" value="1"/>
</dbReference>
<dbReference type="Proteomes" id="UP000466694">
    <property type="component" value="Unassembled WGS sequence"/>
</dbReference>
<organism evidence="13 14">
    <name type="scientific">Rhizobium fredii</name>
    <name type="common">Sinorhizobium fredii</name>
    <dbReference type="NCBI Taxonomy" id="380"/>
    <lineage>
        <taxon>Bacteria</taxon>
        <taxon>Pseudomonadati</taxon>
        <taxon>Pseudomonadota</taxon>
        <taxon>Alphaproteobacteria</taxon>
        <taxon>Hyphomicrobiales</taxon>
        <taxon>Rhizobiaceae</taxon>
        <taxon>Sinorhizobium/Ensifer group</taxon>
        <taxon>Sinorhizobium</taxon>
    </lineage>
</organism>
<dbReference type="SUPFAM" id="SSF141734">
    <property type="entry name" value="HisI-like"/>
    <property type="match status" value="1"/>
</dbReference>
<dbReference type="GeneID" id="48972748"/>
<comment type="cofactor">
    <cofactor evidence="11">
        <name>Mg(2+)</name>
        <dbReference type="ChEBI" id="CHEBI:18420"/>
    </cofactor>
    <text evidence="11">Binds 1 Mg(2+) ion per subunit.</text>
</comment>
<evidence type="ECO:0000259" key="12">
    <source>
        <dbReference type="Pfam" id="PF01502"/>
    </source>
</evidence>
<dbReference type="InterPro" id="IPR038019">
    <property type="entry name" value="PRib_AMP_CycHydrolase_sf"/>
</dbReference>
<dbReference type="GO" id="GO:0000287">
    <property type="term" value="F:magnesium ion binding"/>
    <property type="evidence" value="ECO:0007669"/>
    <property type="project" value="UniProtKB-UniRule"/>
</dbReference>
<proteinExistence type="inferred from homology"/>
<comment type="catalytic activity">
    <reaction evidence="1 11">
        <text>1-(5-phospho-beta-D-ribosyl)-5'-AMP + H2O = 1-(5-phospho-beta-D-ribosyl)-5-[(5-phospho-beta-D-ribosylamino)methylideneamino]imidazole-4-carboxamide</text>
        <dbReference type="Rhea" id="RHEA:20049"/>
        <dbReference type="ChEBI" id="CHEBI:15377"/>
        <dbReference type="ChEBI" id="CHEBI:58435"/>
        <dbReference type="ChEBI" id="CHEBI:59457"/>
        <dbReference type="EC" id="3.5.4.19"/>
    </reaction>
</comment>
<dbReference type="EMBL" id="WISZ01000098">
    <property type="protein sequence ID" value="MQX08890.1"/>
    <property type="molecule type" value="Genomic_DNA"/>
</dbReference>
<dbReference type="GO" id="GO:0000105">
    <property type="term" value="P:L-histidine biosynthetic process"/>
    <property type="evidence" value="ECO:0007669"/>
    <property type="project" value="UniProtKB-UniRule"/>
</dbReference>
<evidence type="ECO:0000256" key="2">
    <source>
        <dbReference type="ARBA" id="ARBA00001460"/>
    </source>
</evidence>
<gene>
    <name evidence="11 13" type="primary">hisI</name>
    <name evidence="13" type="ORF">GHK48_11490</name>
</gene>
<comment type="cofactor">
    <cofactor evidence="11">
        <name>Zn(2+)</name>
        <dbReference type="ChEBI" id="CHEBI:29105"/>
    </cofactor>
    <text evidence="11">Binds 1 zinc ion per subunit.</text>
</comment>
<keyword evidence="11" id="KW-0479">Metal-binding</keyword>
<reference evidence="13 14" key="1">
    <citation type="journal article" date="2013" name="Genome Biol.">
        <title>Comparative genomics of the core and accessory genomes of 48 Sinorhizobium strains comprising five genospecies.</title>
        <authorList>
            <person name="Sugawara M."/>
            <person name="Epstein B."/>
            <person name="Badgley B.D."/>
            <person name="Unno T."/>
            <person name="Xu L."/>
            <person name="Reese J."/>
            <person name="Gyaneshwar P."/>
            <person name="Denny R."/>
            <person name="Mudge J."/>
            <person name="Bharti A.K."/>
            <person name="Farmer A.D."/>
            <person name="May G.D."/>
            <person name="Woodward J.E."/>
            <person name="Medigue C."/>
            <person name="Vallenet D."/>
            <person name="Lajus A."/>
            <person name="Rouy Z."/>
            <person name="Martinez-Vaz B."/>
            <person name="Tiffin P."/>
            <person name="Young N.D."/>
            <person name="Sadowsky M.J."/>
        </authorList>
    </citation>
    <scope>NUCLEOTIDE SEQUENCE [LARGE SCALE GENOMIC DNA]</scope>
    <source>
        <strain evidence="13 14">USDA205</strain>
    </source>
</reference>
<comment type="similarity">
    <text evidence="11">Belongs to the PRA-CH family.</text>
</comment>
<evidence type="ECO:0000256" key="1">
    <source>
        <dbReference type="ARBA" id="ARBA00000024"/>
    </source>
</evidence>
<dbReference type="Gene3D" id="4.10.80.70">
    <property type="match status" value="1"/>
</dbReference>
<accession>A0A844ABL3</accession>
<evidence type="ECO:0000313" key="13">
    <source>
        <dbReference type="EMBL" id="MQX08890.1"/>
    </source>
</evidence>
<dbReference type="Pfam" id="PF01502">
    <property type="entry name" value="PRA-CH"/>
    <property type="match status" value="1"/>
</dbReference>
<feature type="binding site" evidence="11">
    <location>
        <position position="111"/>
    </location>
    <ligand>
        <name>Zn(2+)</name>
        <dbReference type="ChEBI" id="CHEBI:29105"/>
        <note>ligand shared between dimeric partners</note>
    </ligand>
</feature>
<feature type="binding site" evidence="11">
    <location>
        <position position="118"/>
    </location>
    <ligand>
        <name>Zn(2+)</name>
        <dbReference type="ChEBI" id="CHEBI:29105"/>
        <note>ligand shared between dimeric partners</note>
    </ligand>
</feature>
<dbReference type="RefSeq" id="WP_037400419.1">
    <property type="nucleotide sequence ID" value="NZ_BJNI01000004.1"/>
</dbReference>
<comment type="pathway">
    <text evidence="3 11">Amino-acid biosynthesis; L-histidine biosynthesis; L-histidine from 5-phospho-alpha-D-ribose 1-diphosphate: step 3/9.</text>
</comment>
<comment type="subcellular location">
    <subcellularLocation>
        <location evidence="11">Cytoplasm</location>
    </subcellularLocation>
</comment>
<comment type="subunit">
    <text evidence="11">Homodimer.</text>
</comment>
<dbReference type="NCBIfam" id="NF000768">
    <property type="entry name" value="PRK00051.1"/>
    <property type="match status" value="1"/>
</dbReference>
<dbReference type="PANTHER" id="PTHR42945">
    <property type="entry name" value="HISTIDINE BIOSYNTHESIS BIFUNCTIONAL PROTEIN"/>
    <property type="match status" value="1"/>
</dbReference>
<evidence type="ECO:0000256" key="5">
    <source>
        <dbReference type="ARBA" id="ARBA00007731"/>
    </source>
</evidence>
<evidence type="ECO:0000256" key="9">
    <source>
        <dbReference type="ARBA" id="ARBA00022801"/>
    </source>
</evidence>
<feature type="binding site" evidence="11">
    <location>
        <position position="93"/>
    </location>
    <ligand>
        <name>Zn(2+)</name>
        <dbReference type="ChEBI" id="CHEBI:29105"/>
        <note>ligand shared between dimeric partners</note>
    </ligand>
</feature>
<comment type="similarity">
    <text evidence="6">In the N-terminal section; belongs to the PRA-CH family.</text>
</comment>
<keyword evidence="10 11" id="KW-0368">Histidine biosynthesis</keyword>
<evidence type="ECO:0000256" key="3">
    <source>
        <dbReference type="ARBA" id="ARBA00005169"/>
    </source>
</evidence>
<evidence type="ECO:0000256" key="6">
    <source>
        <dbReference type="ARBA" id="ARBA00008299"/>
    </source>
</evidence>
<sequence>MALTFVAPSKDKAELETGTAFTPRFDEKGLVTAVVTDARDGELLMVAHMNAEALALTIETGIAHYYSRSRNSLWKKGESSGNVQTVQEIRTDCDQDAVWLKVSVAGHDATCHTGRRSCFYRAVGVENGKARVTITDEHRHFDPAQIYAEK</sequence>
<comment type="catalytic activity">
    <reaction evidence="2">
        <text>1-(5-phospho-beta-D-ribosyl)-ATP + H2O = 1-(5-phospho-beta-D-ribosyl)-5'-AMP + diphosphate + H(+)</text>
        <dbReference type="Rhea" id="RHEA:22828"/>
        <dbReference type="ChEBI" id="CHEBI:15377"/>
        <dbReference type="ChEBI" id="CHEBI:15378"/>
        <dbReference type="ChEBI" id="CHEBI:33019"/>
        <dbReference type="ChEBI" id="CHEBI:59457"/>
        <dbReference type="ChEBI" id="CHEBI:73183"/>
        <dbReference type="EC" id="3.6.1.31"/>
    </reaction>
</comment>
<comment type="pathway">
    <text evidence="4">Amino-acid biosynthesis; L-histidine biosynthesis; L-histidine from 5-phospho-alpha-D-ribose 1-diphosphate: step 2/9.</text>
</comment>
<feature type="binding site" evidence="11">
    <location>
        <position position="94"/>
    </location>
    <ligand>
        <name>Mg(2+)</name>
        <dbReference type="ChEBI" id="CHEBI:18420"/>
    </ligand>
</feature>
<dbReference type="AlphaFoldDB" id="A0A844ABL3"/>
<dbReference type="GO" id="GO:0005737">
    <property type="term" value="C:cytoplasm"/>
    <property type="evidence" value="ECO:0007669"/>
    <property type="project" value="UniProtKB-SubCell"/>
</dbReference>
<comment type="function">
    <text evidence="11">Catalyzes the hydrolysis of the adenine ring of phosphoribosyl-AMP.</text>
</comment>
<evidence type="ECO:0000256" key="11">
    <source>
        <dbReference type="HAMAP-Rule" id="MF_01021"/>
    </source>
</evidence>
<dbReference type="GO" id="GO:0004635">
    <property type="term" value="F:phosphoribosyl-AMP cyclohydrolase activity"/>
    <property type="evidence" value="ECO:0007669"/>
    <property type="project" value="UniProtKB-UniRule"/>
</dbReference>
<keyword evidence="7 11" id="KW-0963">Cytoplasm</keyword>
<dbReference type="GO" id="GO:0008270">
    <property type="term" value="F:zinc ion binding"/>
    <property type="evidence" value="ECO:0007669"/>
    <property type="project" value="UniProtKB-UniRule"/>
</dbReference>
<keyword evidence="11" id="KW-0862">Zinc</keyword>
<dbReference type="Gene3D" id="3.10.20.810">
    <property type="entry name" value="Phosphoribosyl-AMP cyclohydrolase"/>
    <property type="match status" value="1"/>
</dbReference>
<feature type="binding site" evidence="11">
    <location>
        <position position="92"/>
    </location>
    <ligand>
        <name>Mg(2+)</name>
        <dbReference type="ChEBI" id="CHEBI:18420"/>
    </ligand>
</feature>
<dbReference type="PANTHER" id="PTHR42945:SF1">
    <property type="entry name" value="HISTIDINE BIOSYNTHESIS BIFUNCTIONAL PROTEIN HIS7"/>
    <property type="match status" value="1"/>
</dbReference>
<dbReference type="GO" id="GO:0004636">
    <property type="term" value="F:phosphoribosyl-ATP diphosphatase activity"/>
    <property type="evidence" value="ECO:0007669"/>
    <property type="project" value="UniProtKB-EC"/>
</dbReference>